<dbReference type="OrthoDB" id="10534399at2759"/>
<name>A0A367XN87_9ASCO</name>
<accession>A0A367XN87</accession>
<sequence length="346" mass="39010">MAVRAENIDEYTSMEIAALAGQIAIFTTLLTAAIVITISRLAVAAVVLLALYLLLLLQNYVNLRDIFVIAILAVLGEFLVLILCCSTETQDRFEFPDGLGRSYAVARQVRISLPEVRTSVYQHFANMLQYEYCLFLASGKPIKCHYVFPLIDFTMSASQILILIGPALHEPKFNSILLVDTLYATANDKSLPIARVLNSQDLHFKSLKHSKIWFLRQYSHGFTTPRTASKRARDFSREVRPSVRQVFNTSIPRSEAQLRGQISLLTSLPYLLYFTASAITTLLNKILWKSYPWLTKAVDQIIKKDSLIDFNSLMYALARTTMKVPNKFPRSDAPQGHAQRLNGVAE</sequence>
<evidence type="ECO:0000256" key="1">
    <source>
        <dbReference type="SAM" id="MobiDB-lite"/>
    </source>
</evidence>
<keyword evidence="2" id="KW-1133">Transmembrane helix</keyword>
<dbReference type="AlphaFoldDB" id="A0A367XN87"/>
<comment type="caution">
    <text evidence="3">The sequence shown here is derived from an EMBL/GenBank/DDBJ whole genome shotgun (WGS) entry which is preliminary data.</text>
</comment>
<keyword evidence="2" id="KW-0472">Membrane</keyword>
<feature type="transmembrane region" description="Helical" evidence="2">
    <location>
        <begin position="16"/>
        <end position="36"/>
    </location>
</feature>
<feature type="transmembrane region" description="Helical" evidence="2">
    <location>
        <begin position="66"/>
        <end position="85"/>
    </location>
</feature>
<dbReference type="Proteomes" id="UP000253472">
    <property type="component" value="Unassembled WGS sequence"/>
</dbReference>
<proteinExistence type="predicted"/>
<reference evidence="3 4" key="1">
    <citation type="submission" date="2018-06" db="EMBL/GenBank/DDBJ databases">
        <title>Whole genome sequencing of Candida tropicalis (genome annotated by CSBL at Korea University).</title>
        <authorList>
            <person name="Ahn J."/>
        </authorList>
    </citation>
    <scope>NUCLEOTIDE SEQUENCE [LARGE SCALE GENOMIC DNA]</scope>
    <source>
        <strain evidence="3 4">ATCC 20962</strain>
    </source>
</reference>
<feature type="transmembrane region" description="Helical" evidence="2">
    <location>
        <begin position="41"/>
        <end position="60"/>
    </location>
</feature>
<dbReference type="EMBL" id="QLNQ01000030">
    <property type="protein sequence ID" value="RCK55114.1"/>
    <property type="molecule type" value="Genomic_DNA"/>
</dbReference>
<keyword evidence="4" id="KW-1185">Reference proteome</keyword>
<evidence type="ECO:0000313" key="3">
    <source>
        <dbReference type="EMBL" id="RCK55114.1"/>
    </source>
</evidence>
<evidence type="ECO:0000313" key="4">
    <source>
        <dbReference type="Proteomes" id="UP000253472"/>
    </source>
</evidence>
<gene>
    <name evidence="3" type="ORF">Cantr_03898</name>
</gene>
<evidence type="ECO:0000256" key="2">
    <source>
        <dbReference type="SAM" id="Phobius"/>
    </source>
</evidence>
<protein>
    <submittedName>
        <fullName evidence="3">Uncharacterized protein</fullName>
    </submittedName>
</protein>
<keyword evidence="2" id="KW-0812">Transmembrane</keyword>
<organism evidence="3 4">
    <name type="scientific">Candida viswanathii</name>
    <dbReference type="NCBI Taxonomy" id="5486"/>
    <lineage>
        <taxon>Eukaryota</taxon>
        <taxon>Fungi</taxon>
        <taxon>Dikarya</taxon>
        <taxon>Ascomycota</taxon>
        <taxon>Saccharomycotina</taxon>
        <taxon>Pichiomycetes</taxon>
        <taxon>Debaryomycetaceae</taxon>
        <taxon>Candida/Lodderomyces clade</taxon>
        <taxon>Candida</taxon>
    </lineage>
</organism>
<feature type="region of interest" description="Disordered" evidence="1">
    <location>
        <begin position="327"/>
        <end position="346"/>
    </location>
</feature>